<evidence type="ECO:0000313" key="4">
    <source>
        <dbReference type="Proteomes" id="UP001321542"/>
    </source>
</evidence>
<evidence type="ECO:0000256" key="1">
    <source>
        <dbReference type="SAM" id="MobiDB-lite"/>
    </source>
</evidence>
<dbReference type="EMBL" id="AP018448">
    <property type="protein sequence ID" value="BBC29360.1"/>
    <property type="molecule type" value="Genomic_DNA"/>
</dbReference>
<reference evidence="3 4" key="1">
    <citation type="journal article" date="2010" name="ChemBioChem">
        <title>Cloning and characterization of the biosynthetic gene cluster of 16-membered macrolide antibiotic FD-891: involvement of a dual functional cytochrome P450 monooxygenase catalyzing epoxidation and hydroxylation.</title>
        <authorList>
            <person name="Kudo F."/>
            <person name="Motegi A."/>
            <person name="Mizoue K."/>
            <person name="Eguchi T."/>
        </authorList>
    </citation>
    <scope>NUCLEOTIDE SEQUENCE [LARGE SCALE GENOMIC DNA]</scope>
    <source>
        <strain evidence="3 4">A-8890</strain>
    </source>
</reference>
<gene>
    <name evidence="2" type="ORF">SGFS_006540</name>
    <name evidence="3" type="ORF">SGFS_104400</name>
</gene>
<reference evidence="3 4" key="2">
    <citation type="journal article" date="2023" name="ChemBioChem">
        <title>Acyltransferase Domain Exchange between Two Independent Type I Polyketide Synthases in the Same Producer Strain of Macrolide Antibiotics.</title>
        <authorList>
            <person name="Kudo F."/>
            <person name="Kishikawa K."/>
            <person name="Tsuboi K."/>
            <person name="Kido T."/>
            <person name="Usui T."/>
            <person name="Hashimoto J."/>
            <person name="Shin-Ya K."/>
            <person name="Miyanaga A."/>
            <person name="Eguchi T."/>
        </authorList>
    </citation>
    <scope>NUCLEOTIDE SEQUENCE [LARGE SCALE GENOMIC DNA]</scope>
    <source>
        <strain evidence="3 4">A-8890</strain>
    </source>
</reference>
<name>A0ABM7FQY1_9ACTN</name>
<accession>A0ABM7FQY1</accession>
<organism evidence="3 4">
    <name type="scientific">Streptomyces graminofaciens</name>
    <dbReference type="NCBI Taxonomy" id="68212"/>
    <lineage>
        <taxon>Bacteria</taxon>
        <taxon>Bacillati</taxon>
        <taxon>Actinomycetota</taxon>
        <taxon>Actinomycetes</taxon>
        <taxon>Kitasatosporales</taxon>
        <taxon>Streptomycetaceae</taxon>
        <taxon>Streptomyces</taxon>
    </lineage>
</organism>
<keyword evidence="4" id="KW-1185">Reference proteome</keyword>
<dbReference type="EMBL" id="AP018448">
    <property type="protein sequence ID" value="BBC39146.1"/>
    <property type="molecule type" value="Genomic_DNA"/>
</dbReference>
<evidence type="ECO:0000313" key="3">
    <source>
        <dbReference type="EMBL" id="BBC39146.1"/>
    </source>
</evidence>
<proteinExistence type="predicted"/>
<dbReference type="Proteomes" id="UP001321542">
    <property type="component" value="Chromosome"/>
</dbReference>
<evidence type="ECO:0000313" key="2">
    <source>
        <dbReference type="EMBL" id="BBC29360.1"/>
    </source>
</evidence>
<sequence>MGVCVRRVDTRAIEAACPAGQDEREHQEQQEAPPASKADGWLGRFRARPGQAFPAGPGLAQEFLGKPSLSVAAGRLDGMDSDDEQLLRGRVYGHDADDPHPGPRPGRAYAELVGGPLDGLLFDITGCTQDGIDTHIPPRLGSCVV</sequence>
<feature type="region of interest" description="Disordered" evidence="1">
    <location>
        <begin position="18"/>
        <end position="41"/>
    </location>
</feature>
<protein>
    <submittedName>
        <fullName evidence="3">Uncharacterized protein</fullName>
    </submittedName>
</protein>